<keyword evidence="3" id="KW-1185">Reference proteome</keyword>
<dbReference type="Proteomes" id="UP000257109">
    <property type="component" value="Unassembled WGS sequence"/>
</dbReference>
<dbReference type="EMBL" id="QJKJ01003844">
    <property type="protein sequence ID" value="RDX96625.1"/>
    <property type="molecule type" value="Genomic_DNA"/>
</dbReference>
<feature type="compositionally biased region" description="Basic and acidic residues" evidence="1">
    <location>
        <begin position="365"/>
        <end position="375"/>
    </location>
</feature>
<gene>
    <name evidence="2" type="ORF">CR513_20683</name>
</gene>
<accession>A0A371H1H5</accession>
<dbReference type="AlphaFoldDB" id="A0A371H1H5"/>
<dbReference type="InterPro" id="IPR040378">
    <property type="entry name" value="BASL"/>
</dbReference>
<feature type="non-terminal residue" evidence="2">
    <location>
        <position position="1"/>
    </location>
</feature>
<organism evidence="2 3">
    <name type="scientific">Mucuna pruriens</name>
    <name type="common">Velvet bean</name>
    <name type="synonym">Dolichos pruriens</name>
    <dbReference type="NCBI Taxonomy" id="157652"/>
    <lineage>
        <taxon>Eukaryota</taxon>
        <taxon>Viridiplantae</taxon>
        <taxon>Streptophyta</taxon>
        <taxon>Embryophyta</taxon>
        <taxon>Tracheophyta</taxon>
        <taxon>Spermatophyta</taxon>
        <taxon>Magnoliopsida</taxon>
        <taxon>eudicotyledons</taxon>
        <taxon>Gunneridae</taxon>
        <taxon>Pentapetalae</taxon>
        <taxon>rosids</taxon>
        <taxon>fabids</taxon>
        <taxon>Fabales</taxon>
        <taxon>Fabaceae</taxon>
        <taxon>Papilionoideae</taxon>
        <taxon>50 kb inversion clade</taxon>
        <taxon>NPAAA clade</taxon>
        <taxon>indigoferoid/millettioid clade</taxon>
        <taxon>Phaseoleae</taxon>
        <taxon>Mucuna</taxon>
    </lineage>
</organism>
<feature type="compositionally biased region" description="Polar residues" evidence="1">
    <location>
        <begin position="280"/>
        <end position="291"/>
    </location>
</feature>
<dbReference type="GO" id="GO:0009786">
    <property type="term" value="P:regulation of asymmetric cell division"/>
    <property type="evidence" value="ECO:0007669"/>
    <property type="project" value="InterPro"/>
</dbReference>
<evidence type="ECO:0000256" key="1">
    <source>
        <dbReference type="SAM" id="MobiDB-lite"/>
    </source>
</evidence>
<feature type="non-terminal residue" evidence="2">
    <location>
        <position position="621"/>
    </location>
</feature>
<sequence>MQRIYKEIEREERNRSTYRQLTKLFLSVRLSCTILRWVAPHASNSPTGRVSPFFGFVKVQVKGFVVLCCVVFDFDSSPLRFGRWIRGTNVVKEKVEGVMCEEGLREREKEKDRMIASLPLSDHLHELDSVKFPSLYGNQEYMILPEYCAIRLVVSLVDNNSQSTKGKVAFRHSNIGLEPESQSFVFNDDDQISAGYKLQNQKVKECENVAAFIENNEQGLDSSQYDMEPADCMATPKLDFANNMIGMKNECEAQVRDLVEPVSHSSKDIESFMKFPNDIESVQRSPTSPISNPAEERDSSGNSVDAFMEKIVTECAPHLEVCYKESTYHVVKDICVDEGVLTKAKVMFVNTVDEKAHNFIPSESDENKENQKDKTSINVLNLPPTEESDKVSANLDQPKDLMHKDEDTTGKVSGNVSKDIPLPEDRVLLQDLLAQDSVSSDDKIEQISDEPELHFHSEESKNTVEEAILASPSMALANDESNNNSMLPENGTFTHQLDPSAPADCGKEECHQVGSCKCDETQHAFKPVEAKSDDQVVTSHIRHSLGESSFSAIGPVSGRISYSGPVPYSGSISLRSDSSTTSTRSFAFPIIQSEWNSSPVRMAKADRKFRKRRCWKDSFLC</sequence>
<protein>
    <submittedName>
        <fullName evidence="2">Uncharacterized protein</fullName>
    </submittedName>
</protein>
<proteinExistence type="predicted"/>
<feature type="compositionally biased region" description="Basic and acidic residues" evidence="1">
    <location>
        <begin position="397"/>
        <end position="409"/>
    </location>
</feature>
<dbReference type="OrthoDB" id="1911032at2759"/>
<evidence type="ECO:0000313" key="3">
    <source>
        <dbReference type="Proteomes" id="UP000257109"/>
    </source>
</evidence>
<dbReference type="PANTHER" id="PTHR33914:SF2">
    <property type="entry name" value="OS02G0582100 PROTEIN"/>
    <property type="match status" value="1"/>
</dbReference>
<name>A0A371H1H5_MUCPR</name>
<reference evidence="2" key="1">
    <citation type="submission" date="2018-05" db="EMBL/GenBank/DDBJ databases">
        <title>Draft genome of Mucuna pruriens seed.</title>
        <authorList>
            <person name="Nnadi N.E."/>
            <person name="Vos R."/>
            <person name="Hasami M.H."/>
            <person name="Devisetty U.K."/>
            <person name="Aguiy J.C."/>
        </authorList>
    </citation>
    <scope>NUCLEOTIDE SEQUENCE [LARGE SCALE GENOMIC DNA]</scope>
    <source>
        <strain evidence="2">JCA_2017</strain>
    </source>
</reference>
<feature type="region of interest" description="Disordered" evidence="1">
    <location>
        <begin position="360"/>
        <end position="419"/>
    </location>
</feature>
<comment type="caution">
    <text evidence="2">The sequence shown here is derived from an EMBL/GenBank/DDBJ whole genome shotgun (WGS) entry which is preliminary data.</text>
</comment>
<dbReference type="PANTHER" id="PTHR33914">
    <property type="entry name" value="18S PRE-RIBOSOMAL ASSEMBLY PROTEIN GAR2-LIKE PROTEIN"/>
    <property type="match status" value="1"/>
</dbReference>
<feature type="region of interest" description="Disordered" evidence="1">
    <location>
        <begin position="280"/>
        <end position="301"/>
    </location>
</feature>
<evidence type="ECO:0000313" key="2">
    <source>
        <dbReference type="EMBL" id="RDX96625.1"/>
    </source>
</evidence>